<reference evidence="4 5" key="1">
    <citation type="journal article" date="2023" name="Life. Sci Alliance">
        <title>Evolutionary insights into 3D genome organization and epigenetic landscape of Vigna mungo.</title>
        <authorList>
            <person name="Junaid A."/>
            <person name="Singh B."/>
            <person name="Bhatia S."/>
        </authorList>
    </citation>
    <scope>NUCLEOTIDE SEQUENCE [LARGE SCALE GENOMIC DNA]</scope>
    <source>
        <strain evidence="4">Urdbean</strain>
    </source>
</reference>
<gene>
    <name evidence="4" type="ORF">V8G54_020332</name>
</gene>
<dbReference type="Gene3D" id="1.25.40.10">
    <property type="entry name" value="Tetratricopeptide repeat domain"/>
    <property type="match status" value="3"/>
</dbReference>
<feature type="repeat" description="PPR" evidence="3">
    <location>
        <begin position="481"/>
        <end position="515"/>
    </location>
</feature>
<proteinExistence type="inferred from homology"/>
<dbReference type="PANTHER" id="PTHR47447">
    <property type="entry name" value="OS03G0856100 PROTEIN"/>
    <property type="match status" value="1"/>
</dbReference>
<accession>A0AAQ3NCC2</accession>
<dbReference type="PANTHER" id="PTHR47447:SF22">
    <property type="entry name" value="TETRATRICOPEPTIDE-LIKE HELICAL DOMAIN SUPERFAMILY"/>
    <property type="match status" value="1"/>
</dbReference>
<evidence type="ECO:0000256" key="2">
    <source>
        <dbReference type="ARBA" id="ARBA00022737"/>
    </source>
</evidence>
<feature type="repeat" description="PPR" evidence="3">
    <location>
        <begin position="380"/>
        <end position="414"/>
    </location>
</feature>
<dbReference type="Pfam" id="PF13812">
    <property type="entry name" value="PPR_3"/>
    <property type="match status" value="1"/>
</dbReference>
<dbReference type="AlphaFoldDB" id="A0AAQ3NCC2"/>
<dbReference type="EMBL" id="CP144695">
    <property type="protein sequence ID" value="WVZ06986.1"/>
    <property type="molecule type" value="Genomic_DNA"/>
</dbReference>
<evidence type="ECO:0000313" key="5">
    <source>
        <dbReference type="Proteomes" id="UP001374535"/>
    </source>
</evidence>
<feature type="repeat" description="PPR" evidence="3">
    <location>
        <begin position="551"/>
        <end position="583"/>
    </location>
</feature>
<evidence type="ECO:0000256" key="1">
    <source>
        <dbReference type="ARBA" id="ARBA00007626"/>
    </source>
</evidence>
<dbReference type="InterPro" id="IPR011990">
    <property type="entry name" value="TPR-like_helical_dom_sf"/>
</dbReference>
<sequence length="583" mass="66279">DICALTNPYIYIYIEILSLKSKNYIELSIQHVHVLHMSTLRILTMAARQNTRVASKLFFSRFNRLHTLAASLSKPKLDDDVVAALCKCFRERRNWDCITRQFGSLLLNDSSVQQILLQLNSPSDAKAALGFFHWAATRPSSTFQPTTRSYAITINLLLRANLLIHARALLRSLAKTNTHSDVVPALVDSLLAVVVSTSRDLAVNLLIQTYAQARLTDVAFHLCRYAEEHGVSVTVVSFNALLHAVQRSEKCFLVWEVYEFMIRRRIYPNLTSLRIMTDALCKEGELQKIVDTLDRIMRRSTFRSPSMIVNCSLMLRILERGSLAESESDVVVLLKRLLQKNLLHESVVWSLVLHAKVAFGDLDSAWALFGEMVRKGFEPNAFVYTSFVGAFCRNGRVEEAIGLVREMEGKGLRPYGETFGHVVVAADSEECVRVFDEMLRVGFVPDCVVFNKVVERLCEKGNVEKANKILSVLMDKGFLPDDVTYSLLMQGYARKEEVQEVLKLYYEMEYRRVSPGLSVFATVVRCLSRCGKVEHAERYLRVMRERLVALDASVYEELIDGYIKKGDTARALYLREEMASLEL</sequence>
<evidence type="ECO:0000256" key="3">
    <source>
        <dbReference type="PROSITE-ProRule" id="PRU00708"/>
    </source>
</evidence>
<keyword evidence="2" id="KW-0677">Repeat</keyword>
<keyword evidence="5" id="KW-1185">Reference proteome</keyword>
<dbReference type="InterPro" id="IPR002885">
    <property type="entry name" value="PPR_rpt"/>
</dbReference>
<feature type="non-terminal residue" evidence="4">
    <location>
        <position position="1"/>
    </location>
</feature>
<evidence type="ECO:0000313" key="4">
    <source>
        <dbReference type="EMBL" id="WVZ06986.1"/>
    </source>
</evidence>
<name>A0AAQ3NCC2_VIGMU</name>
<comment type="similarity">
    <text evidence="1">Belongs to the PPR family. P subfamily.</text>
</comment>
<dbReference type="PROSITE" id="PS51375">
    <property type="entry name" value="PPR"/>
    <property type="match status" value="5"/>
</dbReference>
<feature type="repeat" description="PPR" evidence="3">
    <location>
        <begin position="446"/>
        <end position="480"/>
    </location>
</feature>
<dbReference type="Proteomes" id="UP001374535">
    <property type="component" value="Chromosome 6"/>
</dbReference>
<dbReference type="Pfam" id="PF13041">
    <property type="entry name" value="PPR_2"/>
    <property type="match status" value="1"/>
</dbReference>
<protein>
    <recommendedName>
        <fullName evidence="6">Pentatricopeptide repeat-containing protein</fullName>
    </recommendedName>
</protein>
<feature type="repeat" description="PPR" evidence="3">
    <location>
        <begin position="345"/>
        <end position="379"/>
    </location>
</feature>
<organism evidence="4 5">
    <name type="scientific">Vigna mungo</name>
    <name type="common">Black gram</name>
    <name type="synonym">Phaseolus mungo</name>
    <dbReference type="NCBI Taxonomy" id="3915"/>
    <lineage>
        <taxon>Eukaryota</taxon>
        <taxon>Viridiplantae</taxon>
        <taxon>Streptophyta</taxon>
        <taxon>Embryophyta</taxon>
        <taxon>Tracheophyta</taxon>
        <taxon>Spermatophyta</taxon>
        <taxon>Magnoliopsida</taxon>
        <taxon>eudicotyledons</taxon>
        <taxon>Gunneridae</taxon>
        <taxon>Pentapetalae</taxon>
        <taxon>rosids</taxon>
        <taxon>fabids</taxon>
        <taxon>Fabales</taxon>
        <taxon>Fabaceae</taxon>
        <taxon>Papilionoideae</taxon>
        <taxon>50 kb inversion clade</taxon>
        <taxon>NPAAA clade</taxon>
        <taxon>indigoferoid/millettioid clade</taxon>
        <taxon>Phaseoleae</taxon>
        <taxon>Vigna</taxon>
    </lineage>
</organism>
<dbReference type="Pfam" id="PF01535">
    <property type="entry name" value="PPR"/>
    <property type="match status" value="2"/>
</dbReference>
<dbReference type="Pfam" id="PF12854">
    <property type="entry name" value="PPR_1"/>
    <property type="match status" value="1"/>
</dbReference>
<dbReference type="NCBIfam" id="TIGR00756">
    <property type="entry name" value="PPR"/>
    <property type="match status" value="5"/>
</dbReference>
<evidence type="ECO:0008006" key="6">
    <source>
        <dbReference type="Google" id="ProtNLM"/>
    </source>
</evidence>